<reference evidence="2 3" key="1">
    <citation type="journal article" date="2023" name="Plants (Basel)">
        <title>Bridging the Gap: Combining Genomics and Transcriptomics Approaches to Understand Stylosanthes scabra, an Orphan Legume from the Brazilian Caatinga.</title>
        <authorList>
            <person name="Ferreira-Neto J.R.C."/>
            <person name="da Silva M.D."/>
            <person name="Binneck E."/>
            <person name="de Melo N.F."/>
            <person name="da Silva R.H."/>
            <person name="de Melo A.L.T.M."/>
            <person name="Pandolfi V."/>
            <person name="Bustamante F.O."/>
            <person name="Brasileiro-Vidal A.C."/>
            <person name="Benko-Iseppon A.M."/>
        </authorList>
    </citation>
    <scope>NUCLEOTIDE SEQUENCE [LARGE SCALE GENOMIC DNA]</scope>
    <source>
        <tissue evidence="2">Leaves</tissue>
    </source>
</reference>
<evidence type="ECO:0000313" key="2">
    <source>
        <dbReference type="EMBL" id="MED6170270.1"/>
    </source>
</evidence>
<dbReference type="Proteomes" id="UP001341840">
    <property type="component" value="Unassembled WGS sequence"/>
</dbReference>
<comment type="caution">
    <text evidence="2">The sequence shown here is derived from an EMBL/GenBank/DDBJ whole genome shotgun (WGS) entry which is preliminary data.</text>
</comment>
<feature type="region of interest" description="Disordered" evidence="1">
    <location>
        <begin position="78"/>
        <end position="108"/>
    </location>
</feature>
<accession>A0ABU6VCT9</accession>
<gene>
    <name evidence="2" type="ORF">PIB30_029271</name>
</gene>
<organism evidence="2 3">
    <name type="scientific">Stylosanthes scabra</name>
    <dbReference type="NCBI Taxonomy" id="79078"/>
    <lineage>
        <taxon>Eukaryota</taxon>
        <taxon>Viridiplantae</taxon>
        <taxon>Streptophyta</taxon>
        <taxon>Embryophyta</taxon>
        <taxon>Tracheophyta</taxon>
        <taxon>Spermatophyta</taxon>
        <taxon>Magnoliopsida</taxon>
        <taxon>eudicotyledons</taxon>
        <taxon>Gunneridae</taxon>
        <taxon>Pentapetalae</taxon>
        <taxon>rosids</taxon>
        <taxon>fabids</taxon>
        <taxon>Fabales</taxon>
        <taxon>Fabaceae</taxon>
        <taxon>Papilionoideae</taxon>
        <taxon>50 kb inversion clade</taxon>
        <taxon>dalbergioids sensu lato</taxon>
        <taxon>Dalbergieae</taxon>
        <taxon>Pterocarpus clade</taxon>
        <taxon>Stylosanthes</taxon>
    </lineage>
</organism>
<sequence>MEKSMRKAKKNIGSKDDLEGLEKAYKRGDFTKKKGLLSVLSDSMTNLHLKISAQNSPNAVNPDLVRCDRTLLEWRASHSSEDAGAPMKPDLTGNVRRGSGRRERKDRNTWNRCVRNTWSMRTHLDVGGTPKRRF</sequence>
<protein>
    <submittedName>
        <fullName evidence="2">Uncharacterized protein</fullName>
    </submittedName>
</protein>
<proteinExistence type="predicted"/>
<evidence type="ECO:0000256" key="1">
    <source>
        <dbReference type="SAM" id="MobiDB-lite"/>
    </source>
</evidence>
<keyword evidence="3" id="KW-1185">Reference proteome</keyword>
<dbReference type="EMBL" id="JASCZI010151153">
    <property type="protein sequence ID" value="MED6170270.1"/>
    <property type="molecule type" value="Genomic_DNA"/>
</dbReference>
<evidence type="ECO:0000313" key="3">
    <source>
        <dbReference type="Proteomes" id="UP001341840"/>
    </source>
</evidence>
<name>A0ABU6VCT9_9FABA</name>